<evidence type="ECO:0000313" key="1">
    <source>
        <dbReference type="EMBL" id="KKL08725.1"/>
    </source>
</evidence>
<organism evidence="1">
    <name type="scientific">marine sediment metagenome</name>
    <dbReference type="NCBI Taxonomy" id="412755"/>
    <lineage>
        <taxon>unclassified sequences</taxon>
        <taxon>metagenomes</taxon>
        <taxon>ecological metagenomes</taxon>
    </lineage>
</organism>
<comment type="caution">
    <text evidence="1">The sequence shown here is derived from an EMBL/GenBank/DDBJ whole genome shotgun (WGS) entry which is preliminary data.</text>
</comment>
<dbReference type="EMBL" id="LAZR01042766">
    <property type="protein sequence ID" value="KKL08725.1"/>
    <property type="molecule type" value="Genomic_DNA"/>
</dbReference>
<name>A0A0F9AH52_9ZZZZ</name>
<protein>
    <submittedName>
        <fullName evidence="1">Uncharacterized protein</fullName>
    </submittedName>
</protein>
<dbReference type="AlphaFoldDB" id="A0A0F9AH52"/>
<sequence>MRAKSFEKSKPIRAKRVELKEKMAPLEKVDQDLRDAIIKAERPVLPEIDQERAMIQKALRAVSVMILVLKRRMPRQYRLI</sequence>
<gene>
    <name evidence="1" type="ORF">LCGC14_2573020</name>
</gene>
<proteinExistence type="predicted"/>
<feature type="non-terminal residue" evidence="1">
    <location>
        <position position="80"/>
    </location>
</feature>
<reference evidence="1" key="1">
    <citation type="journal article" date="2015" name="Nature">
        <title>Complex archaea that bridge the gap between prokaryotes and eukaryotes.</title>
        <authorList>
            <person name="Spang A."/>
            <person name="Saw J.H."/>
            <person name="Jorgensen S.L."/>
            <person name="Zaremba-Niedzwiedzka K."/>
            <person name="Martijn J."/>
            <person name="Lind A.E."/>
            <person name="van Eijk R."/>
            <person name="Schleper C."/>
            <person name="Guy L."/>
            <person name="Ettema T.J."/>
        </authorList>
    </citation>
    <scope>NUCLEOTIDE SEQUENCE</scope>
</reference>
<accession>A0A0F9AH52</accession>